<gene>
    <name evidence="3" type="ORF">QQX02_08840</name>
</gene>
<evidence type="ECO:0000313" key="3">
    <source>
        <dbReference type="EMBL" id="MDN4481025.1"/>
    </source>
</evidence>
<keyword evidence="4" id="KW-1185">Reference proteome</keyword>
<dbReference type="SMART" id="SM00909">
    <property type="entry name" value="Germane"/>
    <property type="match status" value="1"/>
</dbReference>
<keyword evidence="1" id="KW-0732">Signal</keyword>
<dbReference type="Pfam" id="PF10646">
    <property type="entry name" value="Germane"/>
    <property type="match status" value="1"/>
</dbReference>
<evidence type="ECO:0000259" key="2">
    <source>
        <dbReference type="SMART" id="SM00909"/>
    </source>
</evidence>
<feature type="signal peptide" evidence="1">
    <location>
        <begin position="1"/>
        <end position="21"/>
    </location>
</feature>
<accession>A0ABT8GHW9</accession>
<comment type="caution">
    <text evidence="3">The sequence shown here is derived from an EMBL/GenBank/DDBJ whole genome shotgun (WGS) entry which is preliminary data.</text>
</comment>
<feature type="chain" id="PRO_5047335177" evidence="1">
    <location>
        <begin position="22"/>
        <end position="575"/>
    </location>
</feature>
<dbReference type="RefSeq" id="WP_301142521.1">
    <property type="nucleotide sequence ID" value="NZ_JAUHQA010000001.1"/>
</dbReference>
<proteinExistence type="predicted"/>
<dbReference type="InterPro" id="IPR059026">
    <property type="entry name" value="LpqB_N"/>
</dbReference>
<feature type="domain" description="GerMN" evidence="2">
    <location>
        <begin position="201"/>
        <end position="290"/>
    </location>
</feature>
<dbReference type="Pfam" id="PF25976">
    <property type="entry name" value="LpqB_N"/>
    <property type="match status" value="1"/>
</dbReference>
<dbReference type="InterPro" id="IPR019606">
    <property type="entry name" value="GerMN"/>
</dbReference>
<dbReference type="EMBL" id="JAUHQA010000001">
    <property type="protein sequence ID" value="MDN4481025.1"/>
    <property type="molecule type" value="Genomic_DNA"/>
</dbReference>
<dbReference type="Proteomes" id="UP001172708">
    <property type="component" value="Unassembled WGS sequence"/>
</dbReference>
<reference evidence="3" key="1">
    <citation type="submission" date="2023-06" db="EMBL/GenBank/DDBJ databases">
        <title>Egi l300058.</title>
        <authorList>
            <person name="Gao L."/>
            <person name="Fang B.-Z."/>
            <person name="Li W.-J."/>
        </authorList>
    </citation>
    <scope>NUCLEOTIDE SEQUENCE</scope>
    <source>
        <strain evidence="3">EGI L300058</strain>
    </source>
</reference>
<evidence type="ECO:0000256" key="1">
    <source>
        <dbReference type="SAM" id="SignalP"/>
    </source>
</evidence>
<protein>
    <submittedName>
        <fullName evidence="3">LpqB family beta-propeller domain-containing protein</fullName>
    </submittedName>
</protein>
<sequence length="575" mass="58638">MRTRHLAATVALAAMTLVGCAAIPHSGVVEEGDADVLPVEPLQPIQEGPGPSDEPAAIIVGFLNASAAGVASDFAVAREFLTDDAAAGWNPGAQTLVYRSGAVTPAWDEESRTVAYEVPLSSTVDSSGRRVDSPDGTVAELAFTLTQDAEGRWRISELPDGVLMNQANFTRFFRQVDLVFATPDLTTAVPEVRWLPDNNVVTAAARELVEGPSTWLADAVVTGFPATAALAVESVVVTGGVATVDLTPQSAGTPEQRALAAEQMRATLGAMPSVTDVAVRIGGLPIATDEPVELTAPPVPEPQAAVLAAGRLGTWDGETLLMTADDAGGVGEDVEGLARSYDGERVAYVDGDAIMTSTVLAEDGASFAAFEPDMPAPTGAVAASEVYSGGDLVAPSFDRHGYLWTARGVDGEGLIAISPSGDSVVLESAWLQTRSTIALSVSRDGSMVATLSRSGGQPVVEVAAVVRDGAGVPLGIGEPVAIGTGVGAGVDLAWLDDSTVAVLGEDVEGASSPLWLVTVGGGTSVVTTLQDAVDLSVRVGEASLVVVGADGRVEERSGSAWAAVLEGVSEIAYSG</sequence>
<evidence type="ECO:0000313" key="4">
    <source>
        <dbReference type="Proteomes" id="UP001172708"/>
    </source>
</evidence>
<dbReference type="SUPFAM" id="SSF69322">
    <property type="entry name" value="Tricorn protease domain 2"/>
    <property type="match status" value="1"/>
</dbReference>
<name>A0ABT8GHW9_9MICO</name>
<dbReference type="PROSITE" id="PS51257">
    <property type="entry name" value="PROKAR_LIPOPROTEIN"/>
    <property type="match status" value="1"/>
</dbReference>
<organism evidence="3 4">
    <name type="scientific">Demequina muriae</name>
    <dbReference type="NCBI Taxonomy" id="3051664"/>
    <lineage>
        <taxon>Bacteria</taxon>
        <taxon>Bacillati</taxon>
        <taxon>Actinomycetota</taxon>
        <taxon>Actinomycetes</taxon>
        <taxon>Micrococcales</taxon>
        <taxon>Demequinaceae</taxon>
        <taxon>Demequina</taxon>
    </lineage>
</organism>